<dbReference type="PANTHER" id="PTHR30071">
    <property type="entry name" value="HEME EXPORTER PROTEIN C"/>
    <property type="match status" value="1"/>
</dbReference>
<evidence type="ECO:0000313" key="9">
    <source>
        <dbReference type="EMBL" id="CAB4363610.1"/>
    </source>
</evidence>
<accession>A0A6J7BZY7</accession>
<gene>
    <name evidence="10" type="ORF">UFOPK2656_01314</name>
    <name evidence="11" type="ORF">UFOPK3099_01508</name>
    <name evidence="12" type="ORF">UFOPK3267_01188</name>
    <name evidence="13" type="ORF">UFOPK3651_01301</name>
    <name evidence="14" type="ORF">UFOPK3931_03083</name>
    <name evidence="9" type="ORF">UFOPK4189_01387</name>
</gene>
<dbReference type="GO" id="GO:0020037">
    <property type="term" value="F:heme binding"/>
    <property type="evidence" value="ECO:0007669"/>
    <property type="project" value="InterPro"/>
</dbReference>
<reference evidence="12" key="1">
    <citation type="submission" date="2020-05" db="EMBL/GenBank/DDBJ databases">
        <authorList>
            <person name="Chiriac C."/>
            <person name="Salcher M."/>
            <person name="Ghai R."/>
            <person name="Kavagutti S V."/>
        </authorList>
    </citation>
    <scope>NUCLEOTIDE SEQUENCE</scope>
</reference>
<evidence type="ECO:0000256" key="2">
    <source>
        <dbReference type="ARBA" id="ARBA00005840"/>
    </source>
</evidence>
<evidence type="ECO:0000313" key="12">
    <source>
        <dbReference type="EMBL" id="CAB4850444.1"/>
    </source>
</evidence>
<dbReference type="PRINTS" id="PR01386">
    <property type="entry name" value="CCMCBIOGNSIS"/>
</dbReference>
<dbReference type="InterPro" id="IPR003557">
    <property type="entry name" value="Cyt_c_biogenesis_CcmC"/>
</dbReference>
<proteinExistence type="inferred from homology"/>
<keyword evidence="4" id="KW-0201">Cytochrome c-type biogenesis</keyword>
<dbReference type="EMBL" id="CAFBOL010000134">
    <property type="protein sequence ID" value="CAB5016050.1"/>
    <property type="molecule type" value="Genomic_DNA"/>
</dbReference>
<dbReference type="EMBL" id="CAESGF010000006">
    <property type="protein sequence ID" value="CAB4363610.1"/>
    <property type="molecule type" value="Genomic_DNA"/>
</dbReference>
<evidence type="ECO:0000256" key="4">
    <source>
        <dbReference type="ARBA" id="ARBA00022748"/>
    </source>
</evidence>
<feature type="transmembrane region" description="Helical" evidence="7">
    <location>
        <begin position="128"/>
        <end position="149"/>
    </location>
</feature>
<name>A0A6J7BZY7_9ZZZZ</name>
<dbReference type="EMBL" id="CAFAAV010000111">
    <property type="protein sequence ID" value="CAB4823164.1"/>
    <property type="molecule type" value="Genomic_DNA"/>
</dbReference>
<feature type="transmembrane region" description="Helical" evidence="7">
    <location>
        <begin position="161"/>
        <end position="178"/>
    </location>
</feature>
<comment type="similarity">
    <text evidence="2">Belongs to the CcmC/CycZ/HelC family.</text>
</comment>
<evidence type="ECO:0000256" key="5">
    <source>
        <dbReference type="ARBA" id="ARBA00022989"/>
    </source>
</evidence>
<feature type="transmembrane region" description="Helical" evidence="7">
    <location>
        <begin position="62"/>
        <end position="82"/>
    </location>
</feature>
<feature type="transmembrane region" description="Helical" evidence="7">
    <location>
        <begin position="94"/>
        <end position="116"/>
    </location>
</feature>
<comment type="subcellular location">
    <subcellularLocation>
        <location evidence="1">Membrane</location>
        <topology evidence="1">Multi-pass membrane protein</topology>
    </subcellularLocation>
</comment>
<dbReference type="EMBL" id="CAFBMT010000006">
    <property type="protein sequence ID" value="CAB4928225.1"/>
    <property type="molecule type" value="Genomic_DNA"/>
</dbReference>
<feature type="transmembrane region" description="Helical" evidence="7">
    <location>
        <begin position="198"/>
        <end position="219"/>
    </location>
</feature>
<dbReference type="GO" id="GO:0005886">
    <property type="term" value="C:plasma membrane"/>
    <property type="evidence" value="ECO:0007669"/>
    <property type="project" value="TreeGrafter"/>
</dbReference>
<organism evidence="12">
    <name type="scientific">freshwater metagenome</name>
    <dbReference type="NCBI Taxonomy" id="449393"/>
    <lineage>
        <taxon>unclassified sequences</taxon>
        <taxon>metagenomes</taxon>
        <taxon>ecological metagenomes</taxon>
    </lineage>
</organism>
<keyword evidence="5 7" id="KW-1133">Transmembrane helix</keyword>
<keyword evidence="3 7" id="KW-0812">Transmembrane</keyword>
<sequence>MNLTSSSSSSPSPSPTSTRFTRALGVAALVGIGWLVLFGLFLSPNDRVQKTGVRILYIHVPSAWLAYLAFGVTGLSSAAYLWKRTRNLQWDRVAGASAEVGVLFMGITLVSGSLWGRISWGQFWTWDARLTTTAFLFVTYIGYLAVRDLGGTHQQRAKRSAVMALLAVLEVPLVHFSVKWWRPLHQNETVEKGKLNGLMLFSLFIGLISFTLLYVWLVIHRQRVLALNDQVDDRGLDLALAARREES</sequence>
<evidence type="ECO:0000256" key="1">
    <source>
        <dbReference type="ARBA" id="ARBA00004141"/>
    </source>
</evidence>
<keyword evidence="6 7" id="KW-0472">Membrane</keyword>
<evidence type="ECO:0000313" key="11">
    <source>
        <dbReference type="EMBL" id="CAB4823164.1"/>
    </source>
</evidence>
<dbReference type="PANTHER" id="PTHR30071:SF1">
    <property type="entry name" value="CYTOCHROME B_B6 PROTEIN-RELATED"/>
    <property type="match status" value="1"/>
</dbReference>
<evidence type="ECO:0000256" key="7">
    <source>
        <dbReference type="SAM" id="Phobius"/>
    </source>
</evidence>
<evidence type="ECO:0000259" key="8">
    <source>
        <dbReference type="Pfam" id="PF01578"/>
    </source>
</evidence>
<evidence type="ECO:0000313" key="13">
    <source>
        <dbReference type="EMBL" id="CAB4928225.1"/>
    </source>
</evidence>
<dbReference type="GO" id="GO:0017004">
    <property type="term" value="P:cytochrome complex assembly"/>
    <property type="evidence" value="ECO:0007669"/>
    <property type="project" value="UniProtKB-KW"/>
</dbReference>
<evidence type="ECO:0000256" key="3">
    <source>
        <dbReference type="ARBA" id="ARBA00022692"/>
    </source>
</evidence>
<dbReference type="InterPro" id="IPR045062">
    <property type="entry name" value="Cyt_c_biogenesis_CcsA/CcmC"/>
</dbReference>
<dbReference type="GO" id="GO:0015232">
    <property type="term" value="F:heme transmembrane transporter activity"/>
    <property type="evidence" value="ECO:0007669"/>
    <property type="project" value="InterPro"/>
</dbReference>
<protein>
    <submittedName>
        <fullName evidence="12">Unannotated protein</fullName>
    </submittedName>
</protein>
<dbReference type="EMBL" id="CAFBIY010000054">
    <property type="protein sequence ID" value="CAB4850444.1"/>
    <property type="molecule type" value="Genomic_DNA"/>
</dbReference>
<evidence type="ECO:0000313" key="14">
    <source>
        <dbReference type="EMBL" id="CAB5016050.1"/>
    </source>
</evidence>
<evidence type="ECO:0000256" key="6">
    <source>
        <dbReference type="ARBA" id="ARBA00023136"/>
    </source>
</evidence>
<dbReference type="InterPro" id="IPR002541">
    <property type="entry name" value="Cyt_c_assembly"/>
</dbReference>
<feature type="domain" description="Cytochrome c assembly protein" evidence="8">
    <location>
        <begin position="23"/>
        <end position="182"/>
    </location>
</feature>
<evidence type="ECO:0000313" key="10">
    <source>
        <dbReference type="EMBL" id="CAB4720668.1"/>
    </source>
</evidence>
<dbReference type="EMBL" id="CAEZYF010000006">
    <property type="protein sequence ID" value="CAB4720668.1"/>
    <property type="molecule type" value="Genomic_DNA"/>
</dbReference>
<dbReference type="Pfam" id="PF01578">
    <property type="entry name" value="Cytochrom_C_asm"/>
    <property type="match status" value="1"/>
</dbReference>
<feature type="transmembrane region" description="Helical" evidence="7">
    <location>
        <begin position="20"/>
        <end position="42"/>
    </location>
</feature>
<dbReference type="AlphaFoldDB" id="A0A6J7BZY7"/>